<keyword evidence="1" id="KW-1133">Transmembrane helix</keyword>
<dbReference type="STRING" id="1423792.FD09_GL002850"/>
<feature type="transmembrane region" description="Helical" evidence="1">
    <location>
        <begin position="229"/>
        <end position="245"/>
    </location>
</feature>
<dbReference type="AlphaFoldDB" id="A0A0R1N2F3"/>
<sequence length="552" mass="63018">MILGPFFKYENMALKEERLLIFSGSGKLSIANHGGDFDLDAVEENTGEGIYPKLLGYLFLTLNFVLTMLSLWTSPFSHFLAGHDASMFLYFGQGMNHGLVPYRDMFDHKGIVLYWIQQLGVCLNFGRYDSGIWLIECVFYLVTLIFMFRTIVFLTKRPLMAGVLLFLATPLSVVTFDFGDYSEEFALTLITIALYFFIRLIVTSKLNWRHLISIGICGGLTFFIRPNMITLWVVFCGYLLIKLLIQKEFVQLGRIAGGIFLGGAAVCVLVFIYALVVGNLDQMIYQTFTVNSEYALATTWADRYLAAQGFFGLANKTGISSVLIIYGLTTFLNLDRLRDSRWQLRLVIVIFAAVNFLTVILSGRYYAHYFITMIPSVVLMAALSVDDILRMALPHARVKYAIIGLLMVPALFGIRDVGHTNMQVSVTTPNYRQTGIDVQEARYIKARTRPEDPIYIHRINANIYLLSDRFANSRFFTLPSLDYTYFPKLTAEFKQKLTNNRPKFIAIQRILYTASNLNDAHLDKMTVTFIQQHYTPVKKFQNTDILLFQLNK</sequence>
<feature type="domain" description="Glycosyltransferase RgtA/B/C/D-like" evidence="2">
    <location>
        <begin position="109"/>
        <end position="252"/>
    </location>
</feature>
<dbReference type="EMBL" id="AZEC01000007">
    <property type="protein sequence ID" value="KRL12532.1"/>
    <property type="molecule type" value="Genomic_DNA"/>
</dbReference>
<accession>A0A0R1N2F3</accession>
<keyword evidence="4" id="KW-1185">Reference proteome</keyword>
<evidence type="ECO:0000313" key="3">
    <source>
        <dbReference type="EMBL" id="KRL12532.1"/>
    </source>
</evidence>
<feature type="transmembrane region" description="Helical" evidence="1">
    <location>
        <begin position="185"/>
        <end position="202"/>
    </location>
</feature>
<protein>
    <recommendedName>
        <fullName evidence="2">Glycosyltransferase RgtA/B/C/D-like domain-containing protein</fullName>
    </recommendedName>
</protein>
<feature type="transmembrane region" description="Helical" evidence="1">
    <location>
        <begin position="344"/>
        <end position="361"/>
    </location>
</feature>
<feature type="transmembrane region" description="Helical" evidence="1">
    <location>
        <begin position="257"/>
        <end position="276"/>
    </location>
</feature>
<dbReference type="Pfam" id="PF13231">
    <property type="entry name" value="PMT_2"/>
    <property type="match status" value="1"/>
</dbReference>
<evidence type="ECO:0000259" key="2">
    <source>
        <dbReference type="Pfam" id="PF13231"/>
    </source>
</evidence>
<feature type="transmembrane region" description="Helical" evidence="1">
    <location>
        <begin position="310"/>
        <end position="332"/>
    </location>
</feature>
<gene>
    <name evidence="3" type="ORF">FD09_GL002850</name>
</gene>
<dbReference type="Proteomes" id="UP000051330">
    <property type="component" value="Unassembled WGS sequence"/>
</dbReference>
<feature type="transmembrane region" description="Helical" evidence="1">
    <location>
        <begin position="397"/>
        <end position="414"/>
    </location>
</feature>
<reference evidence="3 4" key="1">
    <citation type="journal article" date="2015" name="Genome Announc.">
        <title>Expanding the biotechnology potential of lactobacilli through comparative genomics of 213 strains and associated genera.</title>
        <authorList>
            <person name="Sun Z."/>
            <person name="Harris H.M."/>
            <person name="McCann A."/>
            <person name="Guo C."/>
            <person name="Argimon S."/>
            <person name="Zhang W."/>
            <person name="Yang X."/>
            <person name="Jeffery I.B."/>
            <person name="Cooney J.C."/>
            <person name="Kagawa T.F."/>
            <person name="Liu W."/>
            <person name="Song Y."/>
            <person name="Salvetti E."/>
            <person name="Wrobel A."/>
            <person name="Rasinkangas P."/>
            <person name="Parkhill J."/>
            <person name="Rea M.C."/>
            <person name="O'Sullivan O."/>
            <person name="Ritari J."/>
            <person name="Douillard F.P."/>
            <person name="Paul Ross R."/>
            <person name="Yang R."/>
            <person name="Briner A.E."/>
            <person name="Felis G.E."/>
            <person name="de Vos W.M."/>
            <person name="Barrangou R."/>
            <person name="Klaenhammer T.R."/>
            <person name="Caufield P.W."/>
            <person name="Cui Y."/>
            <person name="Zhang H."/>
            <person name="O'Toole P.W."/>
        </authorList>
    </citation>
    <scope>NUCLEOTIDE SEQUENCE [LARGE SCALE GENOMIC DNA]</scope>
    <source>
        <strain evidence="3 4">DSM 12744</strain>
    </source>
</reference>
<evidence type="ECO:0000256" key="1">
    <source>
        <dbReference type="SAM" id="Phobius"/>
    </source>
</evidence>
<proteinExistence type="predicted"/>
<organism evidence="3 4">
    <name type="scientific">Schleiferilactobacillus perolens DSM 12744</name>
    <dbReference type="NCBI Taxonomy" id="1423792"/>
    <lineage>
        <taxon>Bacteria</taxon>
        <taxon>Bacillati</taxon>
        <taxon>Bacillota</taxon>
        <taxon>Bacilli</taxon>
        <taxon>Lactobacillales</taxon>
        <taxon>Lactobacillaceae</taxon>
        <taxon>Schleiferilactobacillus</taxon>
    </lineage>
</organism>
<keyword evidence="1" id="KW-0472">Membrane</keyword>
<dbReference type="InterPro" id="IPR038731">
    <property type="entry name" value="RgtA/B/C-like"/>
</dbReference>
<evidence type="ECO:0000313" key="4">
    <source>
        <dbReference type="Proteomes" id="UP000051330"/>
    </source>
</evidence>
<keyword evidence="1" id="KW-0812">Transmembrane</keyword>
<comment type="caution">
    <text evidence="3">The sequence shown here is derived from an EMBL/GenBank/DDBJ whole genome shotgun (WGS) entry which is preliminary data.</text>
</comment>
<feature type="transmembrane region" description="Helical" evidence="1">
    <location>
        <begin position="159"/>
        <end position="179"/>
    </location>
</feature>
<feature type="transmembrane region" description="Helical" evidence="1">
    <location>
        <begin position="132"/>
        <end position="152"/>
    </location>
</feature>
<name>A0A0R1N2F3_9LACO</name>
<dbReference type="PATRIC" id="fig|1423792.3.peg.2922"/>
<feature type="transmembrane region" description="Helical" evidence="1">
    <location>
        <begin position="54"/>
        <end position="72"/>
    </location>
</feature>
<feature type="transmembrane region" description="Helical" evidence="1">
    <location>
        <begin position="367"/>
        <end position="385"/>
    </location>
</feature>